<protein>
    <submittedName>
        <fullName evidence="1">Phage regulatory CII family protein</fullName>
    </submittedName>
</protein>
<keyword evidence="2" id="KW-1185">Reference proteome</keyword>
<proteinExistence type="predicted"/>
<name>A0ABU9SEU9_9BURK</name>
<organism evidence="1 2">
    <name type="scientific">Paraburkholderia guartelaensis</name>
    <dbReference type="NCBI Taxonomy" id="2546446"/>
    <lineage>
        <taxon>Bacteria</taxon>
        <taxon>Pseudomonadati</taxon>
        <taxon>Pseudomonadota</taxon>
        <taxon>Betaproteobacteria</taxon>
        <taxon>Burkholderiales</taxon>
        <taxon>Burkholderiaceae</taxon>
        <taxon>Paraburkholderia</taxon>
    </lineage>
</organism>
<accession>A0ABU9SEU9</accession>
<evidence type="ECO:0000313" key="1">
    <source>
        <dbReference type="EMBL" id="MEM5449869.1"/>
    </source>
</evidence>
<gene>
    <name evidence="1" type="ORF">VSR33_20540</name>
</gene>
<dbReference type="EMBL" id="JAYMRW010000008">
    <property type="protein sequence ID" value="MEM5449869.1"/>
    <property type="molecule type" value="Genomic_DNA"/>
</dbReference>
<dbReference type="RefSeq" id="WP_406952841.1">
    <property type="nucleotide sequence ID" value="NZ_JAYMRW010000008.1"/>
</dbReference>
<comment type="caution">
    <text evidence="1">The sequence shown here is derived from an EMBL/GenBank/DDBJ whole genome shotgun (WGS) entry which is preliminary data.</text>
</comment>
<reference evidence="1 2" key="1">
    <citation type="submission" date="2024-01" db="EMBL/GenBank/DDBJ databases">
        <title>The diversity of rhizobia nodulating Mimosa spp. in eleven states of Brazil covering several biomes is determined by host plant, location, and edaphic factors.</title>
        <authorList>
            <person name="Rouws L."/>
            <person name="Barauna A."/>
            <person name="Beukes C."/>
            <person name="De Faria S.M."/>
            <person name="Gross E."/>
            <person name="Dos Reis Junior F.B."/>
            <person name="Simon M."/>
            <person name="Maluk M."/>
            <person name="Odee D.W."/>
            <person name="Kenicer G."/>
            <person name="Young J.P.W."/>
            <person name="Reis V.M."/>
            <person name="Zilli J."/>
            <person name="James E.K."/>
        </authorList>
    </citation>
    <scope>NUCLEOTIDE SEQUENCE [LARGE SCALE GENOMIC DNA]</scope>
    <source>
        <strain evidence="1 2">JPY164</strain>
    </source>
</reference>
<evidence type="ECO:0000313" key="2">
    <source>
        <dbReference type="Proteomes" id="UP001390669"/>
    </source>
</evidence>
<sequence>MTCRYSNTEWLDVLYTSIRGTPGGLPEAAAFLTNRRGRNITTESLRLRLRGQGENRLSMEMFELLIEWMEERRQPQYRDALIALNERFNLSVVPNDIVQAGSTPHDIAMQTFDLAQHAGNVAECVREALEDRVVTQAEADKIIGAARESKRLLDRIIATVRRVSAKPAR</sequence>
<dbReference type="Proteomes" id="UP001390669">
    <property type="component" value="Unassembled WGS sequence"/>
</dbReference>